<keyword evidence="2" id="KW-0597">Phosphoprotein</keyword>
<organism evidence="4 5">
    <name type="scientific">Magnetofaba australis IT-1</name>
    <dbReference type="NCBI Taxonomy" id="1434232"/>
    <lineage>
        <taxon>Bacteria</taxon>
        <taxon>Pseudomonadati</taxon>
        <taxon>Pseudomonadota</taxon>
        <taxon>Magnetococcia</taxon>
        <taxon>Magnetococcales</taxon>
        <taxon>Magnetococcaceae</taxon>
        <taxon>Magnetofaba</taxon>
    </lineage>
</organism>
<dbReference type="InterPro" id="IPR008207">
    <property type="entry name" value="Sig_transdc_His_kin_Hpt_dom"/>
</dbReference>
<dbReference type="AlphaFoldDB" id="A0A1Y2K675"/>
<sequence length="101" mass="11164">MSGDKIVVVIDRDLEDIVPGYIENRHKDIEALRKAVEEGDTETANVLGHRMKGSGAGYGFDEITEIGRHIETSAKSNDIDGVKKGVADLESYLQRVEVTYE</sequence>
<dbReference type="Gene3D" id="1.20.120.160">
    <property type="entry name" value="HPT domain"/>
    <property type="match status" value="1"/>
</dbReference>
<gene>
    <name evidence="4" type="ORF">MAIT1_03282</name>
</gene>
<dbReference type="STRING" id="1434232.MAIT1_03282"/>
<dbReference type="OrthoDB" id="9792360at2"/>
<protein>
    <submittedName>
        <fullName evidence="4">Putative Hpt protein</fullName>
    </submittedName>
</protein>
<dbReference type="Pfam" id="PF01627">
    <property type="entry name" value="Hpt"/>
    <property type="match status" value="1"/>
</dbReference>
<evidence type="ECO:0000259" key="3">
    <source>
        <dbReference type="PROSITE" id="PS50894"/>
    </source>
</evidence>
<comment type="caution">
    <text evidence="4">The sequence shown here is derived from an EMBL/GenBank/DDBJ whole genome shotgun (WGS) entry which is preliminary data.</text>
</comment>
<evidence type="ECO:0000256" key="2">
    <source>
        <dbReference type="PROSITE-ProRule" id="PRU00110"/>
    </source>
</evidence>
<dbReference type="InterPro" id="IPR036641">
    <property type="entry name" value="HPT_dom_sf"/>
</dbReference>
<keyword evidence="1" id="KW-0902">Two-component regulatory system</keyword>
<feature type="domain" description="HPt" evidence="3">
    <location>
        <begin position="10"/>
        <end position="101"/>
    </location>
</feature>
<dbReference type="Proteomes" id="UP000194003">
    <property type="component" value="Unassembled WGS sequence"/>
</dbReference>
<reference evidence="4 5" key="1">
    <citation type="journal article" date="2016" name="BMC Genomics">
        <title>Combined genomic and structural analyses of a cultured magnetotactic bacterium reveals its niche adaptation to a dynamic environment.</title>
        <authorList>
            <person name="Araujo A.C."/>
            <person name="Morillo V."/>
            <person name="Cypriano J."/>
            <person name="Teixeira L.C."/>
            <person name="Leao P."/>
            <person name="Lyra S."/>
            <person name="Almeida L.G."/>
            <person name="Bazylinski D.A."/>
            <person name="Vasconcellos A.T."/>
            <person name="Abreu F."/>
            <person name="Lins U."/>
        </authorList>
    </citation>
    <scope>NUCLEOTIDE SEQUENCE [LARGE SCALE GENOMIC DNA]</scope>
    <source>
        <strain evidence="4 5">IT-1</strain>
    </source>
</reference>
<name>A0A1Y2K675_9PROT</name>
<dbReference type="RefSeq" id="WP_085441766.1">
    <property type="nucleotide sequence ID" value="NZ_LVJN01000018.1"/>
</dbReference>
<evidence type="ECO:0000313" key="4">
    <source>
        <dbReference type="EMBL" id="OSM05129.1"/>
    </source>
</evidence>
<dbReference type="PROSITE" id="PS50894">
    <property type="entry name" value="HPT"/>
    <property type="match status" value="1"/>
</dbReference>
<feature type="modified residue" description="Phosphohistidine" evidence="2">
    <location>
        <position position="49"/>
    </location>
</feature>
<dbReference type="EMBL" id="LVJN01000018">
    <property type="protein sequence ID" value="OSM05129.1"/>
    <property type="molecule type" value="Genomic_DNA"/>
</dbReference>
<dbReference type="SUPFAM" id="SSF47226">
    <property type="entry name" value="Histidine-containing phosphotransfer domain, HPT domain"/>
    <property type="match status" value="1"/>
</dbReference>
<dbReference type="GO" id="GO:0000160">
    <property type="term" value="P:phosphorelay signal transduction system"/>
    <property type="evidence" value="ECO:0007669"/>
    <property type="project" value="UniProtKB-KW"/>
</dbReference>
<dbReference type="GO" id="GO:0004672">
    <property type="term" value="F:protein kinase activity"/>
    <property type="evidence" value="ECO:0007669"/>
    <property type="project" value="UniProtKB-ARBA"/>
</dbReference>
<accession>A0A1Y2K675</accession>
<proteinExistence type="predicted"/>
<evidence type="ECO:0000313" key="5">
    <source>
        <dbReference type="Proteomes" id="UP000194003"/>
    </source>
</evidence>
<evidence type="ECO:0000256" key="1">
    <source>
        <dbReference type="ARBA" id="ARBA00023012"/>
    </source>
</evidence>
<keyword evidence="5" id="KW-1185">Reference proteome</keyword>